<dbReference type="RefSeq" id="WP_082849185.1">
    <property type="nucleotide sequence ID" value="NZ_LRIE01000083.1"/>
</dbReference>
<dbReference type="Pfam" id="PF13489">
    <property type="entry name" value="Methyltransf_23"/>
    <property type="match status" value="1"/>
</dbReference>
<dbReference type="EMBL" id="LRIE01000083">
    <property type="protein sequence ID" value="KZM33906.1"/>
    <property type="molecule type" value="Genomic_DNA"/>
</dbReference>
<protein>
    <submittedName>
        <fullName evidence="2">Ubiquinone biosynthesis O-methyltransferase</fullName>
        <ecNumber evidence="2">2.1.1.222</ecNumber>
        <ecNumber evidence="2">2.1.1.64</ecNumber>
    </submittedName>
</protein>
<keyword evidence="2" id="KW-0808">Transferase</keyword>
<reference evidence="2 3" key="1">
    <citation type="submission" date="2016-01" db="EMBL/GenBank/DDBJ databases">
        <title>Genome sequence of Oerskovia enterophila VJag, an agar and cellulose degrading bacterium.</title>
        <authorList>
            <person name="Poehlein A."/>
            <person name="Jag V."/>
            <person name="Bengelsdorf F."/>
            <person name="Duerre P."/>
            <person name="Daniel R."/>
        </authorList>
    </citation>
    <scope>NUCLEOTIDE SEQUENCE [LARGE SCALE GENOMIC DNA]</scope>
    <source>
        <strain evidence="2 3">VJag</strain>
    </source>
</reference>
<accession>A0A163Q8X6</accession>
<dbReference type="GO" id="GO:0102208">
    <property type="term" value="F:2-polyprenyl-6-hydroxyphenol methylase activity"/>
    <property type="evidence" value="ECO:0007669"/>
    <property type="project" value="UniProtKB-EC"/>
</dbReference>
<dbReference type="OrthoDB" id="9810247at2"/>
<dbReference type="EC" id="2.1.1.222" evidence="2"/>
<keyword evidence="2" id="KW-0489">Methyltransferase</keyword>
<dbReference type="InterPro" id="IPR029063">
    <property type="entry name" value="SAM-dependent_MTases_sf"/>
</dbReference>
<evidence type="ECO:0000313" key="3">
    <source>
        <dbReference type="Proteomes" id="UP000076447"/>
    </source>
</evidence>
<dbReference type="Gene3D" id="3.40.50.150">
    <property type="entry name" value="Vaccinia Virus protein VP39"/>
    <property type="match status" value="1"/>
</dbReference>
<keyword evidence="2" id="KW-0830">Ubiquinone</keyword>
<evidence type="ECO:0000256" key="1">
    <source>
        <dbReference type="SAM" id="Coils"/>
    </source>
</evidence>
<organism evidence="2 3">
    <name type="scientific">Oerskovia enterophila</name>
    <dbReference type="NCBI Taxonomy" id="43678"/>
    <lineage>
        <taxon>Bacteria</taxon>
        <taxon>Bacillati</taxon>
        <taxon>Actinomycetota</taxon>
        <taxon>Actinomycetes</taxon>
        <taxon>Micrococcales</taxon>
        <taxon>Cellulomonadaceae</taxon>
        <taxon>Oerskovia</taxon>
    </lineage>
</organism>
<dbReference type="Proteomes" id="UP000076447">
    <property type="component" value="Unassembled WGS sequence"/>
</dbReference>
<dbReference type="GO" id="GO:0032259">
    <property type="term" value="P:methylation"/>
    <property type="evidence" value="ECO:0007669"/>
    <property type="project" value="UniProtKB-KW"/>
</dbReference>
<keyword evidence="1" id="KW-0175">Coiled coil</keyword>
<dbReference type="PATRIC" id="fig|43678.3.peg.3554"/>
<dbReference type="SUPFAM" id="SSF53335">
    <property type="entry name" value="S-adenosyl-L-methionine-dependent methyltransferases"/>
    <property type="match status" value="1"/>
</dbReference>
<comment type="caution">
    <text evidence="2">The sequence shown here is derived from an EMBL/GenBank/DDBJ whole genome shotgun (WGS) entry which is preliminary data.</text>
</comment>
<name>A0A163Q8X6_9CELL</name>
<sequence>MPSKYAFDFDPQETNTSHGLLVGMVPPRSRVLDVGCAAGYLGDALKDKECIVRGVELDPVAAEEARAHLASVVVADAETLDYAAEFGAEAFDVVVLADVLEHVRNPARVLAGALSVLAEDGTLVISIPNVAHGSLRLGLLQGRWNYTPLGLLDETHVRFVTWDTLQDLLTDAGIVVSAAWMTTADPLATEVDVDPALLPQEVVDWVRAQPLALGYQFVLSARRAVPGETPPQVEPLPAGPVVAPAESPTIVSAREEVEQLRRTLADREDELRAAKEIIAYHEAAALEAERRLRDSATWRVGNAVVTPLRAAKRAFRPTDPGKG</sequence>
<feature type="coiled-coil region" evidence="1">
    <location>
        <begin position="250"/>
        <end position="277"/>
    </location>
</feature>
<dbReference type="PANTHER" id="PTHR43861">
    <property type="entry name" value="TRANS-ACONITATE 2-METHYLTRANSFERASE-RELATED"/>
    <property type="match status" value="1"/>
</dbReference>
<dbReference type="CDD" id="cd02440">
    <property type="entry name" value="AdoMet_MTases"/>
    <property type="match status" value="1"/>
</dbReference>
<gene>
    <name evidence="2" type="primary">ubiG_3</name>
    <name evidence="2" type="ORF">OJAG_33900</name>
</gene>
<evidence type="ECO:0000313" key="2">
    <source>
        <dbReference type="EMBL" id="KZM33906.1"/>
    </source>
</evidence>
<proteinExistence type="predicted"/>
<dbReference type="STRING" id="43678.OJAG_33900"/>
<dbReference type="AlphaFoldDB" id="A0A163Q8X6"/>
<dbReference type="EC" id="2.1.1.64" evidence="2"/>
<dbReference type="GO" id="GO:0061542">
    <property type="term" value="F:3-demethylubiquinol 3-O-methyltransferase activity"/>
    <property type="evidence" value="ECO:0007669"/>
    <property type="project" value="UniProtKB-EC"/>
</dbReference>